<sequence length="172" mass="19381">MTKKYLSTSPEETQAIAQGLALRIGSGGVIALTGDLGAGKTVFVKGLGRGLGITKVIQSPTFVLMKVYRVQHRTLDIFVHIDCYRLASMRELQDIGVDDYLRNPKALIVIEWAEKAKNLPTPYGIVRVTLKPRSDHNREIIIQAARQYFLDVEYTDRRGRGRDFRASGRSRY</sequence>
<evidence type="ECO:0000256" key="1">
    <source>
        <dbReference type="ARBA" id="ARBA00004496"/>
    </source>
</evidence>
<dbReference type="GO" id="GO:0005737">
    <property type="term" value="C:cytoplasm"/>
    <property type="evidence" value="ECO:0007669"/>
    <property type="project" value="UniProtKB-SubCell"/>
</dbReference>
<keyword evidence="11" id="KW-0808">Transferase</keyword>
<dbReference type="PANTHER" id="PTHR33540">
    <property type="entry name" value="TRNA THREONYLCARBAMOYLADENOSINE BIOSYNTHESIS PROTEIN TSAE"/>
    <property type="match status" value="1"/>
</dbReference>
<evidence type="ECO:0000256" key="2">
    <source>
        <dbReference type="ARBA" id="ARBA00007599"/>
    </source>
</evidence>
<keyword evidence="6" id="KW-0479">Metal-binding</keyword>
<keyword evidence="8" id="KW-0067">ATP-binding</keyword>
<dbReference type="GO" id="GO:0016740">
    <property type="term" value="F:transferase activity"/>
    <property type="evidence" value="ECO:0007669"/>
    <property type="project" value="UniProtKB-KW"/>
</dbReference>
<comment type="similarity">
    <text evidence="2">Belongs to the TsaE family.</text>
</comment>
<name>A0A1G2BXP7_9BACT</name>
<evidence type="ECO:0000256" key="8">
    <source>
        <dbReference type="ARBA" id="ARBA00022840"/>
    </source>
</evidence>
<dbReference type="Pfam" id="PF02367">
    <property type="entry name" value="TsaE"/>
    <property type="match status" value="1"/>
</dbReference>
<keyword evidence="9" id="KW-0460">Magnesium</keyword>
<dbReference type="GO" id="GO:0005524">
    <property type="term" value="F:ATP binding"/>
    <property type="evidence" value="ECO:0007669"/>
    <property type="project" value="UniProtKB-KW"/>
</dbReference>
<evidence type="ECO:0000256" key="9">
    <source>
        <dbReference type="ARBA" id="ARBA00022842"/>
    </source>
</evidence>
<dbReference type="NCBIfam" id="TIGR00150">
    <property type="entry name" value="T6A_YjeE"/>
    <property type="match status" value="1"/>
</dbReference>
<evidence type="ECO:0000256" key="3">
    <source>
        <dbReference type="ARBA" id="ARBA00019010"/>
    </source>
</evidence>
<comment type="subcellular location">
    <subcellularLocation>
        <location evidence="1">Cytoplasm</location>
    </subcellularLocation>
</comment>
<proteinExistence type="inferred from homology"/>
<dbReference type="GO" id="GO:0002949">
    <property type="term" value="P:tRNA threonylcarbamoyladenosine modification"/>
    <property type="evidence" value="ECO:0007669"/>
    <property type="project" value="InterPro"/>
</dbReference>
<accession>A0A1G2BXP7</accession>
<dbReference type="Proteomes" id="UP000177349">
    <property type="component" value="Unassembled WGS sequence"/>
</dbReference>
<dbReference type="PANTHER" id="PTHR33540:SF2">
    <property type="entry name" value="TRNA THREONYLCARBAMOYLADENOSINE BIOSYNTHESIS PROTEIN TSAE"/>
    <property type="match status" value="1"/>
</dbReference>
<organism evidence="11 12">
    <name type="scientific">Candidatus Komeilibacteria bacterium RIFCSPLOWO2_01_FULL_53_11</name>
    <dbReference type="NCBI Taxonomy" id="1798552"/>
    <lineage>
        <taxon>Bacteria</taxon>
        <taxon>Candidatus Komeiliibacteriota</taxon>
    </lineage>
</organism>
<gene>
    <name evidence="11" type="ORF">A3B31_02810</name>
</gene>
<dbReference type="AlphaFoldDB" id="A0A1G2BXP7"/>
<keyword evidence="4" id="KW-0963">Cytoplasm</keyword>
<evidence type="ECO:0000256" key="4">
    <source>
        <dbReference type="ARBA" id="ARBA00022490"/>
    </source>
</evidence>
<dbReference type="EMBL" id="MHKN01000001">
    <property type="protein sequence ID" value="OGY93100.1"/>
    <property type="molecule type" value="Genomic_DNA"/>
</dbReference>
<evidence type="ECO:0000256" key="6">
    <source>
        <dbReference type="ARBA" id="ARBA00022723"/>
    </source>
</evidence>
<dbReference type="Gene3D" id="3.40.50.300">
    <property type="entry name" value="P-loop containing nucleotide triphosphate hydrolases"/>
    <property type="match status" value="1"/>
</dbReference>
<protein>
    <recommendedName>
        <fullName evidence="3">tRNA threonylcarbamoyladenosine biosynthesis protein TsaE</fullName>
    </recommendedName>
    <alternativeName>
        <fullName evidence="10">t(6)A37 threonylcarbamoyladenosine biosynthesis protein TsaE</fullName>
    </alternativeName>
</protein>
<comment type="caution">
    <text evidence="11">The sequence shown here is derived from an EMBL/GenBank/DDBJ whole genome shotgun (WGS) entry which is preliminary data.</text>
</comment>
<evidence type="ECO:0000256" key="7">
    <source>
        <dbReference type="ARBA" id="ARBA00022741"/>
    </source>
</evidence>
<dbReference type="InterPro" id="IPR027417">
    <property type="entry name" value="P-loop_NTPase"/>
</dbReference>
<evidence type="ECO:0000313" key="12">
    <source>
        <dbReference type="Proteomes" id="UP000177349"/>
    </source>
</evidence>
<reference evidence="11 12" key="1">
    <citation type="journal article" date="2016" name="Nat. Commun.">
        <title>Thousands of microbial genomes shed light on interconnected biogeochemical processes in an aquifer system.</title>
        <authorList>
            <person name="Anantharaman K."/>
            <person name="Brown C.T."/>
            <person name="Hug L.A."/>
            <person name="Sharon I."/>
            <person name="Castelle C.J."/>
            <person name="Probst A.J."/>
            <person name="Thomas B.C."/>
            <person name="Singh A."/>
            <person name="Wilkins M.J."/>
            <person name="Karaoz U."/>
            <person name="Brodie E.L."/>
            <person name="Williams K.H."/>
            <person name="Hubbard S.S."/>
            <person name="Banfield J.F."/>
        </authorList>
    </citation>
    <scope>NUCLEOTIDE SEQUENCE [LARGE SCALE GENOMIC DNA]</scope>
</reference>
<keyword evidence="5" id="KW-0819">tRNA processing</keyword>
<dbReference type="InterPro" id="IPR003442">
    <property type="entry name" value="T6A_TsaE"/>
</dbReference>
<evidence type="ECO:0000256" key="5">
    <source>
        <dbReference type="ARBA" id="ARBA00022694"/>
    </source>
</evidence>
<evidence type="ECO:0000256" key="10">
    <source>
        <dbReference type="ARBA" id="ARBA00032441"/>
    </source>
</evidence>
<keyword evidence="7" id="KW-0547">Nucleotide-binding</keyword>
<evidence type="ECO:0000313" key="11">
    <source>
        <dbReference type="EMBL" id="OGY93100.1"/>
    </source>
</evidence>
<dbReference type="GO" id="GO:0046872">
    <property type="term" value="F:metal ion binding"/>
    <property type="evidence" value="ECO:0007669"/>
    <property type="project" value="UniProtKB-KW"/>
</dbReference>
<dbReference type="SUPFAM" id="SSF52540">
    <property type="entry name" value="P-loop containing nucleoside triphosphate hydrolases"/>
    <property type="match status" value="1"/>
</dbReference>